<proteinExistence type="predicted"/>
<dbReference type="InterPro" id="IPR053265">
    <property type="entry name" value="Serpin"/>
</dbReference>
<dbReference type="PANTHER" id="PTHR21131:SF0">
    <property type="entry name" value="GEO10195P1-RELATED"/>
    <property type="match status" value="1"/>
</dbReference>
<feature type="compositionally biased region" description="Polar residues" evidence="1">
    <location>
        <begin position="301"/>
        <end position="326"/>
    </location>
</feature>
<gene>
    <name evidence="3" type="ORF">NTEN_LOCUS11924</name>
</gene>
<reference evidence="3 4" key="1">
    <citation type="submission" date="2020-02" db="EMBL/GenBank/DDBJ databases">
        <authorList>
            <person name="Ferguson B K."/>
        </authorList>
    </citation>
    <scope>NUCLEOTIDE SEQUENCE [LARGE SCALE GENOMIC DNA]</scope>
</reference>
<dbReference type="Pfam" id="PF00050">
    <property type="entry name" value="Kazal_1"/>
    <property type="match status" value="2"/>
</dbReference>
<name>A0A6H5GQV4_9HEMI</name>
<dbReference type="EMBL" id="CADCXU010017658">
    <property type="protein sequence ID" value="CAB0006447.1"/>
    <property type="molecule type" value="Genomic_DNA"/>
</dbReference>
<evidence type="ECO:0000259" key="2">
    <source>
        <dbReference type="PROSITE" id="PS51465"/>
    </source>
</evidence>
<evidence type="ECO:0000313" key="4">
    <source>
        <dbReference type="Proteomes" id="UP000479000"/>
    </source>
</evidence>
<feature type="compositionally biased region" description="Basic and acidic residues" evidence="1">
    <location>
        <begin position="94"/>
        <end position="108"/>
    </location>
</feature>
<protein>
    <recommendedName>
        <fullName evidence="2">Kazal-like domain-containing protein</fullName>
    </recommendedName>
</protein>
<evidence type="ECO:0000256" key="1">
    <source>
        <dbReference type="SAM" id="MobiDB-lite"/>
    </source>
</evidence>
<dbReference type="SUPFAM" id="SSF100895">
    <property type="entry name" value="Kazal-type serine protease inhibitors"/>
    <property type="match status" value="2"/>
</dbReference>
<feature type="domain" description="Kazal-like" evidence="2">
    <location>
        <begin position="370"/>
        <end position="427"/>
    </location>
</feature>
<dbReference type="InterPro" id="IPR002350">
    <property type="entry name" value="Kazal_dom"/>
</dbReference>
<dbReference type="CDD" id="cd00104">
    <property type="entry name" value="KAZAL_FS"/>
    <property type="match status" value="2"/>
</dbReference>
<dbReference type="Gene3D" id="3.30.60.30">
    <property type="match status" value="2"/>
</dbReference>
<feature type="compositionally biased region" description="Low complexity" evidence="1">
    <location>
        <begin position="233"/>
        <end position="286"/>
    </location>
</feature>
<dbReference type="Proteomes" id="UP000479000">
    <property type="component" value="Unassembled WGS sequence"/>
</dbReference>
<feature type="region of interest" description="Disordered" evidence="1">
    <location>
        <begin position="94"/>
        <end position="338"/>
    </location>
</feature>
<keyword evidence="4" id="KW-1185">Reference proteome</keyword>
<feature type="compositionally biased region" description="Basic and acidic residues" evidence="1">
    <location>
        <begin position="116"/>
        <end position="137"/>
    </location>
</feature>
<dbReference type="PROSITE" id="PS51465">
    <property type="entry name" value="KAZAL_2"/>
    <property type="match status" value="2"/>
</dbReference>
<organism evidence="3 4">
    <name type="scientific">Nesidiocoris tenuis</name>
    <dbReference type="NCBI Taxonomy" id="355587"/>
    <lineage>
        <taxon>Eukaryota</taxon>
        <taxon>Metazoa</taxon>
        <taxon>Ecdysozoa</taxon>
        <taxon>Arthropoda</taxon>
        <taxon>Hexapoda</taxon>
        <taxon>Insecta</taxon>
        <taxon>Pterygota</taxon>
        <taxon>Neoptera</taxon>
        <taxon>Paraneoptera</taxon>
        <taxon>Hemiptera</taxon>
        <taxon>Heteroptera</taxon>
        <taxon>Panheteroptera</taxon>
        <taxon>Cimicomorpha</taxon>
        <taxon>Miridae</taxon>
        <taxon>Dicyphina</taxon>
        <taxon>Nesidiocoris</taxon>
    </lineage>
</organism>
<evidence type="ECO:0000313" key="3">
    <source>
        <dbReference type="EMBL" id="CAB0006447.1"/>
    </source>
</evidence>
<dbReference type="AlphaFoldDB" id="A0A6H5GQV4"/>
<feature type="domain" description="Kazal-like" evidence="2">
    <location>
        <begin position="429"/>
        <end position="474"/>
    </location>
</feature>
<feature type="compositionally biased region" description="Low complexity" evidence="1">
    <location>
        <begin position="203"/>
        <end position="220"/>
    </location>
</feature>
<sequence>MNTFWKIIPRLKDWYTSRGGSVNGGLVNGGLANGGTVNDRLVNRAKVKASAFENGGTFDSNFCTNLENGSRPPVARFIIGRYYCRSDGYINLSEVKEEPPPKESEEKTATTPLQPEEIKKETNEPVKSTERQEDAKESNSACEVSRTGTKRKAEVLSKESGKIGVTITTSPPHTSPKQPKMGSPPPPAQTASSPTDKSSAHMTPPKAQTPKPAPVASKASPSPPKPSKKEPSEVTSTAASTTPTSTAPTPSTPASKAMSPAPTGGPTPKGGATVAATPSAKAATPVQSLRHTPAPAPATPMVSTTTASSTNEQKPTATVKQETPTSAAPAEKKKVTNGHASSLVTHILTNPGPEYWRNKNPLADDIVITDVTVNLCTEHHGCICPLLYAPVCASNGQIFSNECLIRCHNLEENDPEVTVVHEGYCKNSPTDMESCICPMIFSPVCASNGQTFSNKCMVNCYNMEHNESKGDFVLTIVTGLSEFVS</sequence>
<accession>A0A6H5GQV4</accession>
<dbReference type="InterPro" id="IPR036058">
    <property type="entry name" value="Kazal_dom_sf"/>
</dbReference>
<feature type="compositionally biased region" description="Basic and acidic residues" evidence="1">
    <location>
        <begin position="151"/>
        <end position="161"/>
    </location>
</feature>
<dbReference type="SMART" id="SM00280">
    <property type="entry name" value="KAZAL"/>
    <property type="match status" value="2"/>
</dbReference>
<dbReference type="OrthoDB" id="8192126at2759"/>
<dbReference type="PANTHER" id="PTHR21131">
    <property type="entry name" value="SERINE-TYPE ENDOPEPTIDASE INHIBITOR"/>
    <property type="match status" value="1"/>
</dbReference>